<dbReference type="EMBL" id="JAPMOU010000007">
    <property type="protein sequence ID" value="MDE1461839.1"/>
    <property type="molecule type" value="Genomic_DNA"/>
</dbReference>
<evidence type="ECO:0000313" key="13">
    <source>
        <dbReference type="EMBL" id="MDE1461839.1"/>
    </source>
</evidence>
<dbReference type="PANTHER" id="PTHR20857:SF15">
    <property type="entry name" value="THIAMINE-PHOSPHATE SYNTHASE"/>
    <property type="match status" value="1"/>
</dbReference>
<dbReference type="CDD" id="cd00564">
    <property type="entry name" value="TMP_TenI"/>
    <property type="match status" value="1"/>
</dbReference>
<feature type="binding site" evidence="9">
    <location>
        <begin position="137"/>
        <end position="139"/>
    </location>
    <ligand>
        <name>2-[(2R,5Z)-2-carboxy-4-methylthiazol-5(2H)-ylidene]ethyl phosphate</name>
        <dbReference type="ChEBI" id="CHEBI:62899"/>
    </ligand>
</feature>
<evidence type="ECO:0000256" key="3">
    <source>
        <dbReference type="ARBA" id="ARBA00022723"/>
    </source>
</evidence>
<evidence type="ECO:0000256" key="5">
    <source>
        <dbReference type="ARBA" id="ARBA00022977"/>
    </source>
</evidence>
<comment type="caution">
    <text evidence="13">The sequence shown here is derived from an EMBL/GenBank/DDBJ whole genome shotgun (WGS) entry which is preliminary data.</text>
</comment>
<organism evidence="13 14">
    <name type="scientific">Spartinivicinus poritis</name>
    <dbReference type="NCBI Taxonomy" id="2994640"/>
    <lineage>
        <taxon>Bacteria</taxon>
        <taxon>Pseudomonadati</taxon>
        <taxon>Pseudomonadota</taxon>
        <taxon>Gammaproteobacteria</taxon>
        <taxon>Oceanospirillales</taxon>
        <taxon>Zooshikellaceae</taxon>
        <taxon>Spartinivicinus</taxon>
    </lineage>
</organism>
<proteinExistence type="inferred from homology"/>
<feature type="binding site" evidence="9">
    <location>
        <position position="72"/>
    </location>
    <ligand>
        <name>Mg(2+)</name>
        <dbReference type="ChEBI" id="CHEBI:18420"/>
    </ligand>
</feature>
<feature type="binding site" evidence="9">
    <location>
        <position position="91"/>
    </location>
    <ligand>
        <name>Mg(2+)</name>
        <dbReference type="ChEBI" id="CHEBI:18420"/>
    </ligand>
</feature>
<evidence type="ECO:0000256" key="2">
    <source>
        <dbReference type="ARBA" id="ARBA00022679"/>
    </source>
</evidence>
<accession>A0ABT5U644</accession>
<feature type="binding site" evidence="9">
    <location>
        <position position="167"/>
    </location>
    <ligand>
        <name>2-[(2R,5Z)-2-carboxy-4-methylthiazol-5(2H)-ylidene]ethyl phosphate</name>
        <dbReference type="ChEBI" id="CHEBI:62899"/>
    </ligand>
</feature>
<dbReference type="InterPro" id="IPR036206">
    <property type="entry name" value="ThiamineP_synth_sf"/>
</dbReference>
<dbReference type="InterPro" id="IPR022998">
    <property type="entry name" value="ThiamineP_synth_TenI"/>
</dbReference>
<dbReference type="Proteomes" id="UP001528823">
    <property type="component" value="Unassembled WGS sequence"/>
</dbReference>
<evidence type="ECO:0000259" key="12">
    <source>
        <dbReference type="Pfam" id="PF02581"/>
    </source>
</evidence>
<gene>
    <name evidence="9 13" type="primary">thiE</name>
    <name evidence="13" type="ORF">ORQ98_07640</name>
</gene>
<dbReference type="EC" id="2.5.1.3" evidence="9"/>
<keyword evidence="14" id="KW-1185">Reference proteome</keyword>
<dbReference type="InterPro" id="IPR034291">
    <property type="entry name" value="TMP_synthase"/>
</dbReference>
<reference evidence="13 14" key="1">
    <citation type="submission" date="2022-11" db="EMBL/GenBank/DDBJ databases">
        <title>Spartinivicinus poritis sp. nov., isolated from scleractinian coral Porites lutea.</title>
        <authorList>
            <person name="Zhang G."/>
            <person name="Cai L."/>
            <person name="Wei Q."/>
        </authorList>
    </citation>
    <scope>NUCLEOTIDE SEQUENCE [LARGE SCALE GENOMIC DNA]</scope>
    <source>
        <strain evidence="13 14">A2-2</strain>
    </source>
</reference>
<evidence type="ECO:0000313" key="14">
    <source>
        <dbReference type="Proteomes" id="UP001528823"/>
    </source>
</evidence>
<evidence type="ECO:0000256" key="6">
    <source>
        <dbReference type="ARBA" id="ARBA00047334"/>
    </source>
</evidence>
<comment type="catalytic activity">
    <reaction evidence="8 9 10">
        <text>2-[(2R,5Z)-2-carboxy-4-methylthiazol-5(2H)-ylidene]ethyl phosphate + 4-amino-2-methyl-5-(diphosphooxymethyl)pyrimidine + 2 H(+) = thiamine phosphate + CO2 + diphosphate</text>
        <dbReference type="Rhea" id="RHEA:47844"/>
        <dbReference type="ChEBI" id="CHEBI:15378"/>
        <dbReference type="ChEBI" id="CHEBI:16526"/>
        <dbReference type="ChEBI" id="CHEBI:33019"/>
        <dbReference type="ChEBI" id="CHEBI:37575"/>
        <dbReference type="ChEBI" id="CHEBI:57841"/>
        <dbReference type="ChEBI" id="CHEBI:62899"/>
        <dbReference type="EC" id="2.5.1.3"/>
    </reaction>
</comment>
<feature type="binding site" evidence="9">
    <location>
        <begin position="39"/>
        <end position="43"/>
    </location>
    <ligand>
        <name>4-amino-2-methyl-5-(diphosphooxymethyl)pyrimidine</name>
        <dbReference type="ChEBI" id="CHEBI:57841"/>
    </ligand>
</feature>
<feature type="domain" description="Thiamine phosphate synthase/TenI" evidence="12">
    <location>
        <begin position="8"/>
        <end position="189"/>
    </location>
</feature>
<dbReference type="PANTHER" id="PTHR20857">
    <property type="entry name" value="THIAMINE-PHOSPHATE PYROPHOSPHORYLASE"/>
    <property type="match status" value="1"/>
</dbReference>
<dbReference type="SUPFAM" id="SSF51391">
    <property type="entry name" value="Thiamin phosphate synthase"/>
    <property type="match status" value="1"/>
</dbReference>
<feature type="binding site" evidence="9">
    <location>
        <position position="71"/>
    </location>
    <ligand>
        <name>4-amino-2-methyl-5-(diphosphooxymethyl)pyrimidine</name>
        <dbReference type="ChEBI" id="CHEBI:57841"/>
    </ligand>
</feature>
<evidence type="ECO:0000256" key="10">
    <source>
        <dbReference type="RuleBase" id="RU003826"/>
    </source>
</evidence>
<keyword evidence="2 9" id="KW-0808">Transferase</keyword>
<dbReference type="Gene3D" id="3.20.20.70">
    <property type="entry name" value="Aldolase class I"/>
    <property type="match status" value="1"/>
</dbReference>
<keyword evidence="3 9" id="KW-0479">Metal-binding</keyword>
<protein>
    <recommendedName>
        <fullName evidence="9">Thiamine-phosphate synthase</fullName>
        <shortName evidence="9">TP synthase</shortName>
        <shortName evidence="9">TPS</shortName>
        <ecNumber evidence="9">2.5.1.3</ecNumber>
    </recommendedName>
    <alternativeName>
        <fullName evidence="9">Thiamine-phosphate pyrophosphorylase</fullName>
        <shortName evidence="9">TMP pyrophosphorylase</shortName>
        <shortName evidence="9">TMP-PPase</shortName>
    </alternativeName>
</protein>
<comment type="function">
    <text evidence="9">Condenses 4-methyl-5-(beta-hydroxyethyl)thiazole monophosphate (THZ-P) and 2-methyl-4-amino-5-hydroxymethyl pyrimidine pyrophosphate (HMP-PP) to form thiamine monophosphate (TMP).</text>
</comment>
<keyword evidence="4 9" id="KW-0460">Magnesium</keyword>
<name>A0ABT5U644_9GAMM</name>
<feature type="binding site" evidence="9">
    <location>
        <position position="140"/>
    </location>
    <ligand>
        <name>4-amino-2-methyl-5-(diphosphooxymethyl)pyrimidine</name>
        <dbReference type="ChEBI" id="CHEBI:57841"/>
    </ligand>
</feature>
<dbReference type="RefSeq" id="WP_274688198.1">
    <property type="nucleotide sequence ID" value="NZ_JAPMOU010000007.1"/>
</dbReference>
<comment type="pathway">
    <text evidence="1 9 11">Cofactor biosynthesis; thiamine diphosphate biosynthesis; thiamine phosphate from 4-amino-2-methyl-5-diphosphomethylpyrimidine and 4-methyl-5-(2-phosphoethyl)-thiazole: step 1/1.</text>
</comment>
<comment type="similarity">
    <text evidence="9 10">Belongs to the thiamine-phosphate synthase family.</text>
</comment>
<evidence type="ECO:0000256" key="7">
    <source>
        <dbReference type="ARBA" id="ARBA00047851"/>
    </source>
</evidence>
<dbReference type="InterPro" id="IPR013785">
    <property type="entry name" value="Aldolase_TIM"/>
</dbReference>
<evidence type="ECO:0000256" key="4">
    <source>
        <dbReference type="ARBA" id="ARBA00022842"/>
    </source>
</evidence>
<evidence type="ECO:0000256" key="11">
    <source>
        <dbReference type="RuleBase" id="RU004253"/>
    </source>
</evidence>
<dbReference type="NCBIfam" id="TIGR00693">
    <property type="entry name" value="thiE"/>
    <property type="match status" value="1"/>
</dbReference>
<keyword evidence="5 9" id="KW-0784">Thiamine biosynthesis</keyword>
<comment type="caution">
    <text evidence="9">Lacks conserved residue(s) required for the propagation of feature annotation.</text>
</comment>
<dbReference type="HAMAP" id="MF_00097">
    <property type="entry name" value="TMP_synthase"/>
    <property type="match status" value="1"/>
</dbReference>
<sequence>MTTQLHGLYGITDSQLLPDTNTLISAVEAALKGGMSVLQYRDKSQDKIKRLNQASQLKTLCQQYNACLIINDDIHLAAEVNADGVHLGQQDQAIAQARKNLGENVIIGATCHDSYPLAEAAYQQGADYIALGRFFPSATKPNAPPASLSKIQQVSTNIPLPIVAIGGITLDNASMVINAGAHLVAVIHGLFASHNIQDTAQQFTQLFAKTNCTPK</sequence>
<comment type="cofactor">
    <cofactor evidence="9">
        <name>Mg(2+)</name>
        <dbReference type="ChEBI" id="CHEBI:18420"/>
    </cofactor>
    <text evidence="9">Binds 1 Mg(2+) ion per subunit.</text>
</comment>
<evidence type="ECO:0000256" key="9">
    <source>
        <dbReference type="HAMAP-Rule" id="MF_00097"/>
    </source>
</evidence>
<evidence type="ECO:0000256" key="8">
    <source>
        <dbReference type="ARBA" id="ARBA00047883"/>
    </source>
</evidence>
<evidence type="ECO:0000256" key="1">
    <source>
        <dbReference type="ARBA" id="ARBA00005165"/>
    </source>
</evidence>
<dbReference type="GO" id="GO:0004789">
    <property type="term" value="F:thiamine-phosphate diphosphorylase activity"/>
    <property type="evidence" value="ECO:0007669"/>
    <property type="project" value="UniProtKB-EC"/>
</dbReference>
<dbReference type="Pfam" id="PF02581">
    <property type="entry name" value="TMP-TENI"/>
    <property type="match status" value="1"/>
</dbReference>
<comment type="catalytic activity">
    <reaction evidence="6 9 10">
        <text>4-methyl-5-(2-phosphooxyethyl)-thiazole + 4-amino-2-methyl-5-(diphosphooxymethyl)pyrimidine + H(+) = thiamine phosphate + diphosphate</text>
        <dbReference type="Rhea" id="RHEA:22328"/>
        <dbReference type="ChEBI" id="CHEBI:15378"/>
        <dbReference type="ChEBI" id="CHEBI:33019"/>
        <dbReference type="ChEBI" id="CHEBI:37575"/>
        <dbReference type="ChEBI" id="CHEBI:57841"/>
        <dbReference type="ChEBI" id="CHEBI:58296"/>
        <dbReference type="EC" id="2.5.1.3"/>
    </reaction>
</comment>
<feature type="binding site" evidence="9">
    <location>
        <position position="110"/>
    </location>
    <ligand>
        <name>4-amino-2-methyl-5-(diphosphooxymethyl)pyrimidine</name>
        <dbReference type="ChEBI" id="CHEBI:57841"/>
    </ligand>
</feature>
<comment type="catalytic activity">
    <reaction evidence="7 9 10">
        <text>2-(2-carboxy-4-methylthiazol-5-yl)ethyl phosphate + 4-amino-2-methyl-5-(diphosphooxymethyl)pyrimidine + 2 H(+) = thiamine phosphate + CO2 + diphosphate</text>
        <dbReference type="Rhea" id="RHEA:47848"/>
        <dbReference type="ChEBI" id="CHEBI:15378"/>
        <dbReference type="ChEBI" id="CHEBI:16526"/>
        <dbReference type="ChEBI" id="CHEBI:33019"/>
        <dbReference type="ChEBI" id="CHEBI:37575"/>
        <dbReference type="ChEBI" id="CHEBI:57841"/>
        <dbReference type="ChEBI" id="CHEBI:62890"/>
        <dbReference type="EC" id="2.5.1.3"/>
    </reaction>
</comment>